<dbReference type="UniPathway" id="UPA00219"/>
<evidence type="ECO:0000259" key="12">
    <source>
        <dbReference type="Pfam" id="PF04101"/>
    </source>
</evidence>
<dbReference type="GO" id="GO:0050511">
    <property type="term" value="F:undecaprenyldiphospho-muramoylpentapeptide beta-N-acetylglucosaminyltransferase activity"/>
    <property type="evidence" value="ECO:0007669"/>
    <property type="project" value="UniProtKB-UniRule"/>
</dbReference>
<dbReference type="GO" id="GO:0005886">
    <property type="term" value="C:plasma membrane"/>
    <property type="evidence" value="ECO:0007669"/>
    <property type="project" value="UniProtKB-SubCell"/>
</dbReference>
<keyword evidence="7 10" id="KW-0472">Membrane</keyword>
<name>A0A1F4T4Y0_UNCSA</name>
<dbReference type="GO" id="GO:0005975">
    <property type="term" value="P:carbohydrate metabolic process"/>
    <property type="evidence" value="ECO:0007669"/>
    <property type="project" value="InterPro"/>
</dbReference>
<dbReference type="InterPro" id="IPR004276">
    <property type="entry name" value="GlycoTrans_28_N"/>
</dbReference>
<reference evidence="13 14" key="1">
    <citation type="journal article" date="2016" name="Nat. Commun.">
        <title>Thousands of microbial genomes shed light on interconnected biogeochemical processes in an aquifer system.</title>
        <authorList>
            <person name="Anantharaman K."/>
            <person name="Brown C.T."/>
            <person name="Hug L.A."/>
            <person name="Sharon I."/>
            <person name="Castelle C.J."/>
            <person name="Probst A.J."/>
            <person name="Thomas B.C."/>
            <person name="Singh A."/>
            <person name="Wilkins M.J."/>
            <person name="Karaoz U."/>
            <person name="Brodie E.L."/>
            <person name="Williams K.H."/>
            <person name="Hubbard S.S."/>
            <person name="Banfield J.F."/>
        </authorList>
    </citation>
    <scope>NUCLEOTIDE SEQUENCE [LARGE SCALE GENOMIC DNA]</scope>
</reference>
<dbReference type="InterPro" id="IPR006009">
    <property type="entry name" value="GlcNAc_MurG"/>
</dbReference>
<keyword evidence="8 10" id="KW-0131">Cell cycle</keyword>
<keyword evidence="3 10" id="KW-0328">Glycosyltransferase</keyword>
<gene>
    <name evidence="10" type="primary">murG</name>
    <name evidence="13" type="ORF">A3K49_01975</name>
</gene>
<evidence type="ECO:0000256" key="3">
    <source>
        <dbReference type="ARBA" id="ARBA00022676"/>
    </source>
</evidence>
<evidence type="ECO:0000256" key="9">
    <source>
        <dbReference type="ARBA" id="ARBA00023316"/>
    </source>
</evidence>
<sequence length="345" mass="37479">MKIVIVSGGTGGHIYPGIAVARELIPENKVLFIGSEEGLEKGLIAKAGFPIKLIKSRALLRKLSYKALSAPFISLIGFFQALAYLVRERPNVLLSTGGYASLPVVLAAKFLSIPIYLHEQNVLPGVTNRLFARWAKKVFLSFDRSREYLPQGIVTGNPVRGEIALADREASRALFGCEPGDKMVLVVGGSQGARSVNQAVIAALPLIKEGIKIVHIIGSRDFPLLKRSEYPFYKPVEYMYNIAEAIAAADLVVSRAGATAIAEFLVRGLPMVLVPFPYSAEGHQDLNARVVEEAGAGVLVKNGELTPEKFASLVNDSLDLKQMKEACRRLARPEAAQEIINAIRF</sequence>
<feature type="domain" description="Glycosyl transferase family 28 C-terminal" evidence="12">
    <location>
        <begin position="183"/>
        <end position="323"/>
    </location>
</feature>
<dbReference type="GO" id="GO:0008360">
    <property type="term" value="P:regulation of cell shape"/>
    <property type="evidence" value="ECO:0007669"/>
    <property type="project" value="UniProtKB-KW"/>
</dbReference>
<keyword evidence="6 10" id="KW-0573">Peptidoglycan synthesis</keyword>
<comment type="catalytic activity">
    <reaction evidence="10">
        <text>di-trans,octa-cis-undecaprenyl diphospho-N-acetyl-alpha-D-muramoyl-L-alanyl-D-glutamyl-meso-2,6-diaminopimeloyl-D-alanyl-D-alanine + UDP-N-acetyl-alpha-D-glucosamine = di-trans,octa-cis-undecaprenyl diphospho-[N-acetyl-alpha-D-glucosaminyl-(1-&gt;4)]-N-acetyl-alpha-D-muramoyl-L-alanyl-D-glutamyl-meso-2,6-diaminopimeloyl-D-alanyl-D-alanine + UDP + H(+)</text>
        <dbReference type="Rhea" id="RHEA:31227"/>
        <dbReference type="ChEBI" id="CHEBI:15378"/>
        <dbReference type="ChEBI" id="CHEBI:57705"/>
        <dbReference type="ChEBI" id="CHEBI:58223"/>
        <dbReference type="ChEBI" id="CHEBI:61387"/>
        <dbReference type="ChEBI" id="CHEBI:61388"/>
        <dbReference type="EC" id="2.4.1.227"/>
    </reaction>
</comment>
<proteinExistence type="inferred from homology"/>
<keyword evidence="2 10" id="KW-0132">Cell division</keyword>
<evidence type="ECO:0000256" key="1">
    <source>
        <dbReference type="ARBA" id="ARBA00022475"/>
    </source>
</evidence>
<dbReference type="EC" id="2.4.1.227" evidence="10"/>
<evidence type="ECO:0000256" key="2">
    <source>
        <dbReference type="ARBA" id="ARBA00022618"/>
    </source>
</evidence>
<dbReference type="AlphaFoldDB" id="A0A1F4T4Y0"/>
<feature type="binding site" evidence="10">
    <location>
        <position position="190"/>
    </location>
    <ligand>
        <name>UDP-N-acetyl-alpha-D-glucosamine</name>
        <dbReference type="ChEBI" id="CHEBI:57705"/>
    </ligand>
</feature>
<dbReference type="GO" id="GO:0051991">
    <property type="term" value="F:UDP-N-acetyl-D-glucosamine:N-acetylmuramoyl-L-alanyl-D-glutamyl-meso-2,6-diaminopimelyl-D-alanyl-D-alanine-diphosphoundecaprenol 4-beta-N-acetylglucosaminlytransferase activity"/>
    <property type="evidence" value="ECO:0007669"/>
    <property type="project" value="RHEA"/>
</dbReference>
<evidence type="ECO:0000313" key="13">
    <source>
        <dbReference type="EMBL" id="OGC27768.1"/>
    </source>
</evidence>
<dbReference type="HAMAP" id="MF_00033">
    <property type="entry name" value="MurG"/>
    <property type="match status" value="1"/>
</dbReference>
<dbReference type="CDD" id="cd03785">
    <property type="entry name" value="GT28_MurG"/>
    <property type="match status" value="1"/>
</dbReference>
<dbReference type="Pfam" id="PF04101">
    <property type="entry name" value="Glyco_tran_28_C"/>
    <property type="match status" value="1"/>
</dbReference>
<evidence type="ECO:0000256" key="8">
    <source>
        <dbReference type="ARBA" id="ARBA00023306"/>
    </source>
</evidence>
<dbReference type="GO" id="GO:0051301">
    <property type="term" value="P:cell division"/>
    <property type="evidence" value="ECO:0007669"/>
    <property type="project" value="UniProtKB-KW"/>
</dbReference>
<keyword evidence="9 10" id="KW-0961">Cell wall biogenesis/degradation</keyword>
<dbReference type="SUPFAM" id="SSF53756">
    <property type="entry name" value="UDP-Glycosyltransferase/glycogen phosphorylase"/>
    <property type="match status" value="1"/>
</dbReference>
<evidence type="ECO:0000313" key="14">
    <source>
        <dbReference type="Proteomes" id="UP000178602"/>
    </source>
</evidence>
<feature type="binding site" evidence="10">
    <location>
        <position position="284"/>
    </location>
    <ligand>
        <name>UDP-N-acetyl-alpha-D-glucosamine</name>
        <dbReference type="ChEBI" id="CHEBI:57705"/>
    </ligand>
</feature>
<comment type="similarity">
    <text evidence="10">Belongs to the glycosyltransferase 28 family. MurG subfamily.</text>
</comment>
<dbReference type="Proteomes" id="UP000178602">
    <property type="component" value="Unassembled WGS sequence"/>
</dbReference>
<evidence type="ECO:0000256" key="4">
    <source>
        <dbReference type="ARBA" id="ARBA00022679"/>
    </source>
</evidence>
<dbReference type="EMBL" id="MEUG01000001">
    <property type="protein sequence ID" value="OGC27768.1"/>
    <property type="molecule type" value="Genomic_DNA"/>
</dbReference>
<dbReference type="GO" id="GO:0009252">
    <property type="term" value="P:peptidoglycan biosynthetic process"/>
    <property type="evidence" value="ECO:0007669"/>
    <property type="project" value="UniProtKB-UniRule"/>
</dbReference>
<feature type="domain" description="Glycosyltransferase family 28 N-terminal" evidence="11">
    <location>
        <begin position="3"/>
        <end position="139"/>
    </location>
</feature>
<evidence type="ECO:0000256" key="5">
    <source>
        <dbReference type="ARBA" id="ARBA00022960"/>
    </source>
</evidence>
<dbReference type="GO" id="GO:0071555">
    <property type="term" value="P:cell wall organization"/>
    <property type="evidence" value="ECO:0007669"/>
    <property type="project" value="UniProtKB-KW"/>
</dbReference>
<protein>
    <recommendedName>
        <fullName evidence="10">UDP-N-acetylglucosamine--N-acetylmuramyl-(pentapeptide) pyrophosphoryl-undecaprenol N-acetylglucosamine transferase</fullName>
        <ecNumber evidence="10">2.4.1.227</ecNumber>
    </recommendedName>
    <alternativeName>
        <fullName evidence="10">Undecaprenyl-PP-MurNAc-pentapeptide-UDPGlcNAc GlcNAc transferase</fullName>
    </alternativeName>
</protein>
<dbReference type="InterPro" id="IPR007235">
    <property type="entry name" value="Glyco_trans_28_C"/>
</dbReference>
<dbReference type="Pfam" id="PF03033">
    <property type="entry name" value="Glyco_transf_28"/>
    <property type="match status" value="1"/>
</dbReference>
<dbReference type="Gene3D" id="3.40.50.2000">
    <property type="entry name" value="Glycogen Phosphorylase B"/>
    <property type="match status" value="2"/>
</dbReference>
<keyword evidence="5 10" id="KW-0133">Cell shape</keyword>
<evidence type="ECO:0000256" key="7">
    <source>
        <dbReference type="ARBA" id="ARBA00023136"/>
    </source>
</evidence>
<evidence type="ECO:0000259" key="11">
    <source>
        <dbReference type="Pfam" id="PF03033"/>
    </source>
</evidence>
<comment type="caution">
    <text evidence="10">Lacks conserved residue(s) required for the propagation of feature annotation.</text>
</comment>
<evidence type="ECO:0000256" key="10">
    <source>
        <dbReference type="HAMAP-Rule" id="MF_00033"/>
    </source>
</evidence>
<accession>A0A1F4T4Y0</accession>
<keyword evidence="4 10" id="KW-0808">Transferase</keyword>
<dbReference type="PANTHER" id="PTHR21015:SF22">
    <property type="entry name" value="GLYCOSYLTRANSFERASE"/>
    <property type="match status" value="1"/>
</dbReference>
<comment type="subcellular location">
    <subcellularLocation>
        <location evidence="10">Cell membrane</location>
        <topology evidence="10">Peripheral membrane protein</topology>
        <orientation evidence="10">Cytoplasmic side</orientation>
    </subcellularLocation>
</comment>
<evidence type="ECO:0000256" key="6">
    <source>
        <dbReference type="ARBA" id="ARBA00022984"/>
    </source>
</evidence>
<feature type="binding site" evidence="10">
    <location>
        <begin position="10"/>
        <end position="12"/>
    </location>
    <ligand>
        <name>UDP-N-acetyl-alpha-D-glucosamine</name>
        <dbReference type="ChEBI" id="CHEBI:57705"/>
    </ligand>
</feature>
<feature type="binding site" evidence="10">
    <location>
        <position position="160"/>
    </location>
    <ligand>
        <name>UDP-N-acetyl-alpha-D-glucosamine</name>
        <dbReference type="ChEBI" id="CHEBI:57705"/>
    </ligand>
</feature>
<organism evidence="13 14">
    <name type="scientific">candidate division WOR-1 bacterium RIFOXYC12_FULL_54_18</name>
    <dbReference type="NCBI Taxonomy" id="1802584"/>
    <lineage>
        <taxon>Bacteria</taxon>
        <taxon>Bacillati</taxon>
        <taxon>Saganbacteria</taxon>
    </lineage>
</organism>
<comment type="caution">
    <text evidence="13">The sequence shown here is derived from an EMBL/GenBank/DDBJ whole genome shotgun (WGS) entry which is preliminary data.</text>
</comment>
<dbReference type="PANTHER" id="PTHR21015">
    <property type="entry name" value="UDP-N-ACETYLGLUCOSAMINE--N-ACETYLMURAMYL-(PENTAPEPTIDE) PYROPHOSPHORYL-UNDECAPRENOL N-ACETYLGLUCOSAMINE TRANSFERASE 1"/>
    <property type="match status" value="1"/>
</dbReference>
<feature type="binding site" evidence="10">
    <location>
        <position position="121"/>
    </location>
    <ligand>
        <name>UDP-N-acetyl-alpha-D-glucosamine</name>
        <dbReference type="ChEBI" id="CHEBI:57705"/>
    </ligand>
</feature>
<comment type="function">
    <text evidence="10">Cell wall formation. Catalyzes the transfer of a GlcNAc subunit on undecaprenyl-pyrophosphoryl-MurNAc-pentapeptide (lipid intermediate I) to form undecaprenyl-pyrophosphoryl-MurNAc-(pentapeptide)GlcNAc (lipid intermediate II).</text>
</comment>
<comment type="pathway">
    <text evidence="10">Cell wall biogenesis; peptidoglycan biosynthesis.</text>
</comment>
<keyword evidence="1 10" id="KW-1003">Cell membrane</keyword>
<dbReference type="NCBIfam" id="TIGR01133">
    <property type="entry name" value="murG"/>
    <property type="match status" value="1"/>
</dbReference>